<dbReference type="SMART" id="SM00487">
    <property type="entry name" value="DEXDc"/>
    <property type="match status" value="1"/>
</dbReference>
<dbReference type="PROSITE" id="PS51192">
    <property type="entry name" value="HELICASE_ATP_BIND_1"/>
    <property type="match status" value="1"/>
</dbReference>
<sequence length="749" mass="83898">MALYPPNKPQKQTPITVSSTASSVTTSQLPPVRNSGHPIVVSDSEDEDDEPQPILPAHPKAMIPTARPSSSNPPVPIRIPSNRDLPQPAPYIRRDNAQFNLDIADAIPDPYVSQAEAQKALQDLVSDAYNEVDQPVSIEDAIVEGFNEGVKLLPHQVLGRKWMADRETGKKNGGILADDMGLGKTIQTLTRIVEGRPTREERKEGYAKTTLVVCPVAVVSQWADEIKKMTVGLRVLEHHGPSRTSDPAVLERADVVITSYNILASEHTSFSPSAKDESKSKKKAAGSDDEDSDESSIGRTIKAKPKKTKDALLRVQWWRIVLDEAHNIKNKTTKAALACCALEAKHRWQNNVEELYSLLKFLRIKPLNDWTRFKEQVAVPIKSNRPTRALKRLQVVLKAIMLRRTKTTILNGKPLLDLPDRIVKNVHCEFDKEERAFYDGVEERVKERVDTLQAQGAMQKAYTSMLVLLLRLRQACNHPSLVGMDYRKDTDAVEPKAAKKDDDEDADELAALMGGLGLTKRCQFCQTELSSSNKAQTKDSCLDCEDVMRKSRRKSMAVDSHLPPDSAKTRKILSILEDIDERSDSEEKTIIFSQFTSMLDIIEPFLKHRGILYVRYDGSMTKPERDAVLQKIKTSRSIRVILISFKAGSTGLNLTCCNNVILVDLWWNPALEDQAFDRAHRLGQTRDVHIYKLSIPGTVEERILELQEKKRALATAALSGDKVKNMRLGLDDLMALFRPGRDDASDEED</sequence>
<evidence type="ECO:0000313" key="8">
    <source>
        <dbReference type="Proteomes" id="UP001385951"/>
    </source>
</evidence>
<dbReference type="InterPro" id="IPR014001">
    <property type="entry name" value="Helicase_ATP-bd"/>
</dbReference>
<dbReference type="InterPro" id="IPR049730">
    <property type="entry name" value="SNF2/RAD54-like_C"/>
</dbReference>
<dbReference type="InterPro" id="IPR050628">
    <property type="entry name" value="SNF2_RAD54_helicase_TF"/>
</dbReference>
<evidence type="ECO:0000256" key="2">
    <source>
        <dbReference type="ARBA" id="ARBA00022801"/>
    </source>
</evidence>
<evidence type="ECO:0000256" key="3">
    <source>
        <dbReference type="ARBA" id="ARBA00022840"/>
    </source>
</evidence>
<comment type="caution">
    <text evidence="7">The sequence shown here is derived from an EMBL/GenBank/DDBJ whole genome shotgun (WGS) entry which is preliminary data.</text>
</comment>
<dbReference type="CDD" id="cd18008">
    <property type="entry name" value="DEXDc_SHPRH-like"/>
    <property type="match status" value="1"/>
</dbReference>
<keyword evidence="2" id="KW-0378">Hydrolase</keyword>
<gene>
    <name evidence="7" type="ORF">QCA50_013098</name>
</gene>
<dbReference type="Proteomes" id="UP001385951">
    <property type="component" value="Unassembled WGS sequence"/>
</dbReference>
<dbReference type="EMBL" id="JASBNA010000029">
    <property type="protein sequence ID" value="KAK7683722.1"/>
    <property type="molecule type" value="Genomic_DNA"/>
</dbReference>
<dbReference type="InterPro" id="IPR027417">
    <property type="entry name" value="P-loop_NTPase"/>
</dbReference>
<dbReference type="GO" id="GO:0005634">
    <property type="term" value="C:nucleus"/>
    <property type="evidence" value="ECO:0007669"/>
    <property type="project" value="TreeGrafter"/>
</dbReference>
<dbReference type="GO" id="GO:0008094">
    <property type="term" value="F:ATP-dependent activity, acting on DNA"/>
    <property type="evidence" value="ECO:0007669"/>
    <property type="project" value="TreeGrafter"/>
</dbReference>
<dbReference type="CDD" id="cd18793">
    <property type="entry name" value="SF2_C_SNF"/>
    <property type="match status" value="1"/>
</dbReference>
<dbReference type="PANTHER" id="PTHR45626:SF14">
    <property type="entry name" value="ATP-DEPENDENT DNA HELICASE (EUROFUNG)"/>
    <property type="match status" value="1"/>
</dbReference>
<reference evidence="7 8" key="1">
    <citation type="submission" date="2022-09" db="EMBL/GenBank/DDBJ databases">
        <authorList>
            <person name="Palmer J.M."/>
        </authorList>
    </citation>
    <scope>NUCLEOTIDE SEQUENCE [LARGE SCALE GENOMIC DNA]</scope>
    <source>
        <strain evidence="7 8">DSM 7382</strain>
    </source>
</reference>
<dbReference type="PROSITE" id="PS51194">
    <property type="entry name" value="HELICASE_CTER"/>
    <property type="match status" value="1"/>
</dbReference>
<dbReference type="Pfam" id="PF00271">
    <property type="entry name" value="Helicase_C"/>
    <property type="match status" value="1"/>
</dbReference>
<dbReference type="GO" id="GO:0016787">
    <property type="term" value="F:hydrolase activity"/>
    <property type="evidence" value="ECO:0007669"/>
    <property type="project" value="UniProtKB-KW"/>
</dbReference>
<evidence type="ECO:0000256" key="1">
    <source>
        <dbReference type="ARBA" id="ARBA00022741"/>
    </source>
</evidence>
<dbReference type="Gene3D" id="3.40.50.10810">
    <property type="entry name" value="Tandem AAA-ATPase domain"/>
    <property type="match status" value="1"/>
</dbReference>
<protein>
    <submittedName>
        <fullName evidence="7">Uncharacterized protein</fullName>
    </submittedName>
</protein>
<dbReference type="GO" id="GO:0005524">
    <property type="term" value="F:ATP binding"/>
    <property type="evidence" value="ECO:0007669"/>
    <property type="project" value="UniProtKB-KW"/>
</dbReference>
<feature type="region of interest" description="Disordered" evidence="4">
    <location>
        <begin position="270"/>
        <end position="301"/>
    </location>
</feature>
<keyword evidence="8" id="KW-1185">Reference proteome</keyword>
<accession>A0AAW0FUC5</accession>
<dbReference type="SMART" id="SM00490">
    <property type="entry name" value="HELICc"/>
    <property type="match status" value="1"/>
</dbReference>
<keyword evidence="1" id="KW-0547">Nucleotide-binding</keyword>
<feature type="region of interest" description="Disordered" evidence="4">
    <location>
        <begin position="1"/>
        <end position="89"/>
    </location>
</feature>
<dbReference type="InterPro" id="IPR000330">
    <property type="entry name" value="SNF2_N"/>
</dbReference>
<feature type="compositionally biased region" description="Low complexity" evidence="4">
    <location>
        <begin position="16"/>
        <end position="27"/>
    </location>
</feature>
<evidence type="ECO:0000259" key="6">
    <source>
        <dbReference type="PROSITE" id="PS51194"/>
    </source>
</evidence>
<evidence type="ECO:0000259" key="5">
    <source>
        <dbReference type="PROSITE" id="PS51192"/>
    </source>
</evidence>
<evidence type="ECO:0000313" key="7">
    <source>
        <dbReference type="EMBL" id="KAK7683722.1"/>
    </source>
</evidence>
<dbReference type="AlphaFoldDB" id="A0AAW0FUC5"/>
<proteinExistence type="predicted"/>
<dbReference type="Gene3D" id="3.40.50.300">
    <property type="entry name" value="P-loop containing nucleotide triphosphate hydrolases"/>
    <property type="match status" value="1"/>
</dbReference>
<evidence type="ECO:0000256" key="4">
    <source>
        <dbReference type="SAM" id="MobiDB-lite"/>
    </source>
</evidence>
<feature type="domain" description="Helicase ATP-binding" evidence="5">
    <location>
        <begin position="165"/>
        <end position="361"/>
    </location>
</feature>
<dbReference type="GO" id="GO:0006281">
    <property type="term" value="P:DNA repair"/>
    <property type="evidence" value="ECO:0007669"/>
    <property type="project" value="TreeGrafter"/>
</dbReference>
<dbReference type="Pfam" id="PF00176">
    <property type="entry name" value="SNF2-rel_dom"/>
    <property type="match status" value="1"/>
</dbReference>
<feature type="domain" description="Helicase C-terminal" evidence="6">
    <location>
        <begin position="571"/>
        <end position="734"/>
    </location>
</feature>
<dbReference type="InterPro" id="IPR001650">
    <property type="entry name" value="Helicase_C-like"/>
</dbReference>
<keyword evidence="3" id="KW-0067">ATP-binding</keyword>
<organism evidence="7 8">
    <name type="scientific">Cerrena zonata</name>
    <dbReference type="NCBI Taxonomy" id="2478898"/>
    <lineage>
        <taxon>Eukaryota</taxon>
        <taxon>Fungi</taxon>
        <taxon>Dikarya</taxon>
        <taxon>Basidiomycota</taxon>
        <taxon>Agaricomycotina</taxon>
        <taxon>Agaricomycetes</taxon>
        <taxon>Polyporales</taxon>
        <taxon>Cerrenaceae</taxon>
        <taxon>Cerrena</taxon>
    </lineage>
</organism>
<dbReference type="InterPro" id="IPR038718">
    <property type="entry name" value="SNF2-like_sf"/>
</dbReference>
<dbReference type="SUPFAM" id="SSF52540">
    <property type="entry name" value="P-loop containing nucleoside triphosphate hydrolases"/>
    <property type="match status" value="2"/>
</dbReference>
<name>A0AAW0FUC5_9APHY</name>
<dbReference type="PANTHER" id="PTHR45626">
    <property type="entry name" value="TRANSCRIPTION TERMINATION FACTOR 2-RELATED"/>
    <property type="match status" value="1"/>
</dbReference>